<evidence type="ECO:0000313" key="3">
    <source>
        <dbReference type="Proteomes" id="UP000613401"/>
    </source>
</evidence>
<dbReference type="CDD" id="cd09630">
    <property type="entry name" value="CDH_like_cytochrome"/>
    <property type="match status" value="1"/>
</dbReference>
<dbReference type="PANTHER" id="PTHR47797">
    <property type="entry name" value="DEHYDROGENASE, PUTATIVE (AFU_ORTHOLOGUE AFUA_8G05805)-RELATED"/>
    <property type="match status" value="1"/>
</dbReference>
<dbReference type="CDD" id="cd08760">
    <property type="entry name" value="Cyt_b561_FRRS1_like"/>
    <property type="match status" value="1"/>
</dbReference>
<feature type="transmembrane region" description="Helical" evidence="1">
    <location>
        <begin position="227"/>
        <end position="246"/>
    </location>
</feature>
<dbReference type="PANTHER" id="PTHR47797:SF3">
    <property type="entry name" value="CYTOCHROME B561 DOMAIN-CONTAINING PROTEIN"/>
    <property type="match status" value="1"/>
</dbReference>
<accession>A0A8H4CXL9</accession>
<comment type="caution">
    <text evidence="2">The sequence shown here is derived from an EMBL/GenBank/DDBJ whole genome shotgun (WGS) entry which is preliminary data.</text>
</comment>
<evidence type="ECO:0000313" key="2">
    <source>
        <dbReference type="EMBL" id="KAF3811973.1"/>
    </source>
</evidence>
<evidence type="ECO:0000256" key="1">
    <source>
        <dbReference type="SAM" id="Phobius"/>
    </source>
</evidence>
<reference evidence="2" key="1">
    <citation type="journal article" date="2020" name="Phytopathology">
        <title>Genome sequence and comparative analysis of Colletotrichum gloeosporioides isolated from Liriodendron leaves.</title>
        <authorList>
            <person name="Fu F.F."/>
            <person name="Hao Z."/>
            <person name="Wang P."/>
            <person name="Lu Y."/>
            <person name="Xue L.J."/>
            <person name="Wei G."/>
            <person name="Tian Y."/>
            <person name="Baishi H."/>
            <person name="Xu H."/>
            <person name="Shi J."/>
            <person name="Cheng T."/>
            <person name="Wang G."/>
            <person name="Yi Y."/>
            <person name="Chen J."/>
        </authorList>
    </citation>
    <scope>NUCLEOTIDE SEQUENCE</scope>
    <source>
        <strain evidence="2">Lc1</strain>
    </source>
</reference>
<feature type="transmembrane region" description="Helical" evidence="1">
    <location>
        <begin position="194"/>
        <end position="215"/>
    </location>
</feature>
<evidence type="ECO:0008006" key="4">
    <source>
        <dbReference type="Google" id="ProtNLM"/>
    </source>
</evidence>
<dbReference type="GeneID" id="69010086"/>
<gene>
    <name evidence="2" type="ORF">GCG54_00002925</name>
</gene>
<keyword evidence="1" id="KW-1133">Transmembrane helix</keyword>
<dbReference type="SUPFAM" id="SSF49344">
    <property type="entry name" value="CBD9-like"/>
    <property type="match status" value="1"/>
</dbReference>
<dbReference type="RefSeq" id="XP_045271132.1">
    <property type="nucleotide sequence ID" value="XM_045403005.1"/>
</dbReference>
<keyword evidence="1" id="KW-0472">Membrane</keyword>
<dbReference type="Gene3D" id="2.60.40.1210">
    <property type="entry name" value="Cellobiose dehydrogenase, cytochrome domain"/>
    <property type="match status" value="1"/>
</dbReference>
<reference evidence="2" key="2">
    <citation type="submission" date="2020-03" db="EMBL/GenBank/DDBJ databases">
        <authorList>
            <person name="Fu F.-F."/>
            <person name="Chen J."/>
        </authorList>
    </citation>
    <scope>NUCLEOTIDE SEQUENCE</scope>
    <source>
        <strain evidence="2">Lc1</strain>
    </source>
</reference>
<dbReference type="InterPro" id="IPR015920">
    <property type="entry name" value="Cellobiose_DH-like_cyt"/>
</dbReference>
<organism evidence="2 3">
    <name type="scientific">Colletotrichum gloeosporioides</name>
    <name type="common">Anthracnose fungus</name>
    <name type="synonym">Glomerella cingulata</name>
    <dbReference type="NCBI Taxonomy" id="474922"/>
    <lineage>
        <taxon>Eukaryota</taxon>
        <taxon>Fungi</taxon>
        <taxon>Dikarya</taxon>
        <taxon>Ascomycota</taxon>
        <taxon>Pezizomycotina</taxon>
        <taxon>Sordariomycetes</taxon>
        <taxon>Hypocreomycetidae</taxon>
        <taxon>Glomerellales</taxon>
        <taxon>Glomerellaceae</taxon>
        <taxon>Colletotrichum</taxon>
        <taxon>Colletotrichum gloeosporioides species complex</taxon>
    </lineage>
</organism>
<dbReference type="Gene3D" id="1.20.120.1770">
    <property type="match status" value="1"/>
</dbReference>
<protein>
    <recommendedName>
        <fullName evidence="4">Cytochrome b561 domain-containing protein</fullName>
    </recommendedName>
</protein>
<keyword evidence="3" id="KW-1185">Reference proteome</keyword>
<dbReference type="Proteomes" id="UP000613401">
    <property type="component" value="Unassembled WGS sequence"/>
</dbReference>
<proteinExistence type="predicted"/>
<dbReference type="AlphaFoldDB" id="A0A8H4CXL9"/>
<name>A0A8H4CXL9_COLGL</name>
<dbReference type="EMBL" id="WVTB01000004">
    <property type="protein sequence ID" value="KAF3811973.1"/>
    <property type="molecule type" value="Genomic_DNA"/>
</dbReference>
<keyword evidence="1" id="KW-0812">Transmembrane</keyword>
<sequence>MAGALMFVVYGDPVSGRSPTVSIRTVPGHGHTPPRPVMADDAGQADVRIMRSQWLQVDNAKNEPTFVASMGAVCYGCSLWPGSRIDISDTSQPWIWAWNDHQDMARVEYSNEASLEVHNFGAGGWGLFYVDMKSSTSHEASLPQLKQGVATIGSSTFPVAASKFTSTAPDSSSGSSNFLIALGEFSLSLGLVHLHAFLMGTAFLFLFPMGVVAILSGSRNAFRFHWVLQATATMFAGLGAIVGLIMSGRQPSAAVHQIVGIAIVLAFDEDSDEDGK</sequence>